<dbReference type="EMBL" id="CAJNNW010002869">
    <property type="protein sequence ID" value="CAE8644755.1"/>
    <property type="molecule type" value="Genomic_DNA"/>
</dbReference>
<protein>
    <recommendedName>
        <fullName evidence="4">SAM domain-containing protein</fullName>
    </recommendedName>
</protein>
<feature type="region of interest" description="Disordered" evidence="1">
    <location>
        <begin position="560"/>
        <end position="615"/>
    </location>
</feature>
<proteinExistence type="predicted"/>
<feature type="region of interest" description="Disordered" evidence="1">
    <location>
        <begin position="226"/>
        <end position="362"/>
    </location>
</feature>
<dbReference type="Proteomes" id="UP000626109">
    <property type="component" value="Unassembled WGS sequence"/>
</dbReference>
<organism evidence="2 3">
    <name type="scientific">Polarella glacialis</name>
    <name type="common">Dinoflagellate</name>
    <dbReference type="NCBI Taxonomy" id="89957"/>
    <lineage>
        <taxon>Eukaryota</taxon>
        <taxon>Sar</taxon>
        <taxon>Alveolata</taxon>
        <taxon>Dinophyceae</taxon>
        <taxon>Suessiales</taxon>
        <taxon>Suessiaceae</taxon>
        <taxon>Polarella</taxon>
    </lineage>
</organism>
<sequence length="695" mass="75325">MSGLPCVQPTSLLHFLSLTGTSPTVPCLTYAASGPVSILCSRAHELLNEVLALGNWPVWPELHLDESQNNCEISVALERDLLIAEKHLFFTVATAGSFRAVGLGTNKKGQKQSAKLALAVAAAAVIVHAPQEEVEVGSWLDSAAACEAFRQLVASCQAASASASAANTAEAGLRPPQARARHSRSRGRSQDRVFAGTFQSANRRDGRPGALLLLSDAIMSAIDSVPPRSARQRGAAGAATSAPAIRGQHVRDAATQSPSAMLRQPPQQPKSLSAPCAVVRPGPIPVRPRPKPVHGPELASAENKQLPVPARDTREECSRGRHLKRSRDPTDRHMQLSGEGRVPVQQQQQQYQQQQQQQQEVDMLEPAPKRAAGALTAELPVWCLTAFEQAQLLGRVDNMVPWRDGLQDGPFLALGDLICTERYVLMQAHVVNRKFQRAALNLKPEFDFAHMTLAKLESGSSERRANSTMWVPFSASNASSIDMSAILRRMNEKLKRDGTLFRLIPAHVEQYFTGNRYNITGGEGRQIFRRLQDELLQECAGLSADCLHLWAQEPAHPHITYEYPEDGGDWDEEQADNGEEQGQAATPAVTSMADAPSSAASCPRHGSTASSASSSLQMVLSRLDKHKLGKLRALFVRERLSSSVLFSLSNEQLKEAGVSALGDRQRVRRLTSELPAPRTEGGTAPATLDVRAGPI</sequence>
<evidence type="ECO:0008006" key="4">
    <source>
        <dbReference type="Google" id="ProtNLM"/>
    </source>
</evidence>
<evidence type="ECO:0000313" key="3">
    <source>
        <dbReference type="Proteomes" id="UP000626109"/>
    </source>
</evidence>
<accession>A0A813I1K4</accession>
<evidence type="ECO:0000256" key="1">
    <source>
        <dbReference type="SAM" id="MobiDB-lite"/>
    </source>
</evidence>
<dbReference type="InterPro" id="IPR013761">
    <property type="entry name" value="SAM/pointed_sf"/>
</dbReference>
<feature type="region of interest" description="Disordered" evidence="1">
    <location>
        <begin position="165"/>
        <end position="202"/>
    </location>
</feature>
<comment type="caution">
    <text evidence="2">The sequence shown here is derived from an EMBL/GenBank/DDBJ whole genome shotgun (WGS) entry which is preliminary data.</text>
</comment>
<feature type="compositionally biased region" description="Low complexity" evidence="1">
    <location>
        <begin position="345"/>
        <end position="359"/>
    </location>
</feature>
<gene>
    <name evidence="2" type="ORF">PGLA2088_LOCUS3324</name>
</gene>
<reference evidence="2" key="1">
    <citation type="submission" date="2021-02" db="EMBL/GenBank/DDBJ databases">
        <authorList>
            <person name="Dougan E. K."/>
            <person name="Rhodes N."/>
            <person name="Thang M."/>
            <person name="Chan C."/>
        </authorList>
    </citation>
    <scope>NUCLEOTIDE SEQUENCE</scope>
</reference>
<dbReference type="AlphaFoldDB" id="A0A813I1K4"/>
<feature type="compositionally biased region" description="Acidic residues" evidence="1">
    <location>
        <begin position="563"/>
        <end position="579"/>
    </location>
</feature>
<name>A0A813I1K4_POLGL</name>
<dbReference type="SUPFAM" id="SSF47769">
    <property type="entry name" value="SAM/Pointed domain"/>
    <property type="match status" value="1"/>
</dbReference>
<feature type="compositionally biased region" description="Low complexity" evidence="1">
    <location>
        <begin position="226"/>
        <end position="247"/>
    </location>
</feature>
<evidence type="ECO:0000313" key="2">
    <source>
        <dbReference type="EMBL" id="CAE8644755.1"/>
    </source>
</evidence>
<feature type="region of interest" description="Disordered" evidence="1">
    <location>
        <begin position="672"/>
        <end position="695"/>
    </location>
</feature>